<evidence type="ECO:0000256" key="1">
    <source>
        <dbReference type="SAM" id="Coils"/>
    </source>
</evidence>
<dbReference type="Proteomes" id="UP000176204">
    <property type="component" value="Chromosome I"/>
</dbReference>
<evidence type="ECO:0000313" key="4">
    <source>
        <dbReference type="Proteomes" id="UP000176204"/>
    </source>
</evidence>
<feature type="coiled-coil region" evidence="1">
    <location>
        <begin position="159"/>
        <end position="186"/>
    </location>
</feature>
<feature type="region of interest" description="Disordered" evidence="2">
    <location>
        <begin position="19"/>
        <end position="48"/>
    </location>
</feature>
<dbReference type="STRING" id="1679444.PYTT_1008"/>
<dbReference type="RefSeq" id="WP_067773340.1">
    <property type="nucleotide sequence ID" value="NZ_LIGX01000011.1"/>
</dbReference>
<protein>
    <submittedName>
        <fullName evidence="3">Uncharacterized protein</fullName>
    </submittedName>
</protein>
<keyword evidence="1" id="KW-0175">Coiled coil</keyword>
<organism evidence="3 4">
    <name type="scientific">Akkermansia glycaniphila</name>
    <dbReference type="NCBI Taxonomy" id="1679444"/>
    <lineage>
        <taxon>Bacteria</taxon>
        <taxon>Pseudomonadati</taxon>
        <taxon>Verrucomicrobiota</taxon>
        <taxon>Verrucomicrobiia</taxon>
        <taxon>Verrucomicrobiales</taxon>
        <taxon>Akkermansiaceae</taxon>
        <taxon>Akkermansia</taxon>
    </lineage>
</organism>
<evidence type="ECO:0000256" key="2">
    <source>
        <dbReference type="SAM" id="MobiDB-lite"/>
    </source>
</evidence>
<dbReference type="KEGG" id="agl:PYTT_1008"/>
<dbReference type="AlphaFoldDB" id="A0A1C7PDT4"/>
<sequence>MKNFIILFGIGTALGQVYTPPAPQTQPSGPAQDQIVTTPSSAPQKQDDRSLFGNEIPLMDPNNNQVTFMGAKWDVANNGAVRARFEKYLCEPADNSADAQRYRSIINDIITQTERSVKTDALIQIGKNLRLASSFPGDGDQSRALGNAIILALDSTRAIARRTQENEELKDDAAKLASKRNEWDNNNQVADKMNSKGQVVQKRSKKNLQAIATNMTLEAEIKAIRAENKMANIKDAAFAKVQYQSLLVQLFMQRRFDHVIIGSRAYRFIFADGDSRLRIKEGSDADKAFGDVAGMPPTVASLDSIASTVRVDAEKAIASVRLLLAQNKRGAATARLLEAYATGEFLQPLITFPLEEKQKIYDYWTTRQRLIMSINSRDYDQATKLMNHLKETDTDFDDSAASGYISAQTKASNLALRNAKNALKNGDEAKFNDEIAKAASIWPKNPALTEAEQGLAQFDDKVDEYGQLRKEYRRLLDEKKFRYLLENKRKYMEAIYSDEELLTSLDQIASNIAELDQTIAAAEEYVRKDRTYGAFVAYELLSKKRAEQRFSEDEKLSRALESVTPAAAGLITALKSAQEKEGLGEYGTALAWYLKARAIYPSSDFAEEGINKLTPQLLGATVDR</sequence>
<dbReference type="OrthoDB" id="176419at2"/>
<accession>A0A1C7PDT4</accession>
<keyword evidence="4" id="KW-1185">Reference proteome</keyword>
<gene>
    <name evidence="3" type="ORF">PYTT_1008</name>
</gene>
<evidence type="ECO:0000313" key="3">
    <source>
        <dbReference type="EMBL" id="SEH82310.1"/>
    </source>
</evidence>
<proteinExistence type="predicted"/>
<name>A0A1C7PDT4_9BACT</name>
<reference evidence="4" key="1">
    <citation type="submission" date="2016-09" db="EMBL/GenBank/DDBJ databases">
        <authorList>
            <person name="Koehorst J."/>
        </authorList>
    </citation>
    <scope>NUCLEOTIDE SEQUENCE [LARGE SCALE GENOMIC DNA]</scope>
</reference>
<dbReference type="EMBL" id="LT629973">
    <property type="protein sequence ID" value="SEH82310.1"/>
    <property type="molecule type" value="Genomic_DNA"/>
</dbReference>
<feature type="compositionally biased region" description="Polar residues" evidence="2">
    <location>
        <begin position="25"/>
        <end position="44"/>
    </location>
</feature>